<dbReference type="InterPro" id="IPR001509">
    <property type="entry name" value="Epimerase_deHydtase"/>
</dbReference>
<dbReference type="Proteomes" id="UP000658127">
    <property type="component" value="Unassembled WGS sequence"/>
</dbReference>
<dbReference type="EMBL" id="BMNE01000001">
    <property type="protein sequence ID" value="GGN65851.1"/>
    <property type="molecule type" value="Genomic_DNA"/>
</dbReference>
<reference evidence="3" key="1">
    <citation type="journal article" date="2019" name="Int. J. Syst. Evol. Microbiol.">
        <title>The Global Catalogue of Microorganisms (GCM) 10K type strain sequencing project: providing services to taxonomists for standard genome sequencing and annotation.</title>
        <authorList>
            <consortium name="The Broad Institute Genomics Platform"/>
            <consortium name="The Broad Institute Genome Sequencing Center for Infectious Disease"/>
            <person name="Wu L."/>
            <person name="Ma J."/>
        </authorList>
    </citation>
    <scope>NUCLEOTIDE SEQUENCE [LARGE SCALE GENOMIC DNA]</scope>
    <source>
        <strain evidence="3">CGMCC 4.7329</strain>
    </source>
</reference>
<gene>
    <name evidence="2" type="primary">ytcB</name>
    <name evidence="2" type="ORF">GCM10011610_00120</name>
</gene>
<dbReference type="SUPFAM" id="SSF51735">
    <property type="entry name" value="NAD(P)-binding Rossmann-fold domains"/>
    <property type="match status" value="1"/>
</dbReference>
<sequence>MTAPLINQGPVVVTGAAGFIGSHLVDGLLARGTEVIAIDRRSVHNDPVAARNLADALADPSLALHQADLATDELDELITGARTVFHLAAVPGVRDSWAERFPDYASSNVVATQRLLAACERAQVPRLVLASSSSVYGQTSGPSAEGDPTYPMSPYGATKLAAEHLCMAHAARPDTGTSVVALRYFTVYGPRQRSDMAISRVLAAVLSGVPVPLYGDGHQSREFTYVDDIVAATLAAATIADDIDAEIVNVGGGSSVSMLELIAMIGQITGRKVPLAMEAPRAGDVEATRADLTLAHALLGYSPRVELREGIARQLDWMVKQPPSQSVSTPVAEVVSR</sequence>
<dbReference type="InterPro" id="IPR020904">
    <property type="entry name" value="Sc_DH/Rdtase_CS"/>
</dbReference>
<evidence type="ECO:0000313" key="3">
    <source>
        <dbReference type="Proteomes" id="UP000658127"/>
    </source>
</evidence>
<dbReference type="PANTHER" id="PTHR43245">
    <property type="entry name" value="BIFUNCTIONAL POLYMYXIN RESISTANCE PROTEIN ARNA"/>
    <property type="match status" value="1"/>
</dbReference>
<evidence type="ECO:0000259" key="1">
    <source>
        <dbReference type="Pfam" id="PF01370"/>
    </source>
</evidence>
<dbReference type="PROSITE" id="PS00061">
    <property type="entry name" value="ADH_SHORT"/>
    <property type="match status" value="1"/>
</dbReference>
<dbReference type="RefSeq" id="WP_189022460.1">
    <property type="nucleotide sequence ID" value="NZ_BMNE01000001.1"/>
</dbReference>
<accession>A0ABQ2K572</accession>
<comment type="caution">
    <text evidence="2">The sequence shown here is derived from an EMBL/GenBank/DDBJ whole genome shotgun (WGS) entry which is preliminary data.</text>
</comment>
<feature type="domain" description="NAD-dependent epimerase/dehydratase" evidence="1">
    <location>
        <begin position="11"/>
        <end position="251"/>
    </location>
</feature>
<proteinExistence type="predicted"/>
<dbReference type="PRINTS" id="PR01713">
    <property type="entry name" value="NUCEPIMERASE"/>
</dbReference>
<dbReference type="Pfam" id="PF01370">
    <property type="entry name" value="Epimerase"/>
    <property type="match status" value="1"/>
</dbReference>
<organism evidence="2 3">
    <name type="scientific">Nocardia rhizosphaerihabitans</name>
    <dbReference type="NCBI Taxonomy" id="1691570"/>
    <lineage>
        <taxon>Bacteria</taxon>
        <taxon>Bacillati</taxon>
        <taxon>Actinomycetota</taxon>
        <taxon>Actinomycetes</taxon>
        <taxon>Mycobacteriales</taxon>
        <taxon>Nocardiaceae</taxon>
        <taxon>Nocardia</taxon>
    </lineage>
</organism>
<dbReference type="PANTHER" id="PTHR43245:SF13">
    <property type="entry name" value="UDP-D-APIOSE_UDP-D-XYLOSE SYNTHASE 2"/>
    <property type="match status" value="1"/>
</dbReference>
<dbReference type="InterPro" id="IPR050177">
    <property type="entry name" value="Lipid_A_modif_metabolic_enz"/>
</dbReference>
<dbReference type="InterPro" id="IPR036291">
    <property type="entry name" value="NAD(P)-bd_dom_sf"/>
</dbReference>
<keyword evidence="3" id="KW-1185">Reference proteome</keyword>
<protein>
    <submittedName>
        <fullName evidence="2">UDP-glucose epimerase YtcB</fullName>
    </submittedName>
</protein>
<dbReference type="Gene3D" id="3.40.50.720">
    <property type="entry name" value="NAD(P)-binding Rossmann-like Domain"/>
    <property type="match status" value="1"/>
</dbReference>
<name>A0ABQ2K572_9NOCA</name>
<evidence type="ECO:0000313" key="2">
    <source>
        <dbReference type="EMBL" id="GGN65851.1"/>
    </source>
</evidence>